<feature type="compositionally biased region" description="Basic residues" evidence="1">
    <location>
        <begin position="1"/>
        <end position="11"/>
    </location>
</feature>
<gene>
    <name evidence="3" type="ORF">ABMA28_016055</name>
</gene>
<dbReference type="PANTHER" id="PTHR10773:SF19">
    <property type="match status" value="1"/>
</dbReference>
<feature type="compositionally biased region" description="Low complexity" evidence="1">
    <location>
        <begin position="421"/>
        <end position="433"/>
    </location>
</feature>
<reference evidence="3 4" key="1">
    <citation type="submission" date="2024-06" db="EMBL/GenBank/DDBJ databases">
        <title>A chromosome-level genome assembly of beet webworm, Loxostege sticticalis.</title>
        <authorList>
            <person name="Zhang Y."/>
        </authorList>
    </citation>
    <scope>NUCLEOTIDE SEQUENCE [LARGE SCALE GENOMIC DNA]</scope>
    <source>
        <strain evidence="3">AQ028</strain>
        <tissue evidence="3">Male pupae</tissue>
    </source>
</reference>
<feature type="domain" description="DUF7869" evidence="2">
    <location>
        <begin position="837"/>
        <end position="987"/>
    </location>
</feature>
<feature type="region of interest" description="Disordered" evidence="1">
    <location>
        <begin position="421"/>
        <end position="440"/>
    </location>
</feature>
<feature type="region of interest" description="Disordered" evidence="1">
    <location>
        <begin position="45"/>
        <end position="96"/>
    </location>
</feature>
<dbReference type="Pfam" id="PF25273">
    <property type="entry name" value="DUF7869"/>
    <property type="match status" value="1"/>
</dbReference>
<name>A0ABD0T9B5_LOXSC</name>
<feature type="compositionally biased region" description="Polar residues" evidence="1">
    <location>
        <begin position="509"/>
        <end position="520"/>
    </location>
</feature>
<proteinExistence type="predicted"/>
<dbReference type="InterPro" id="IPR057191">
    <property type="entry name" value="DUF7869"/>
</dbReference>
<accession>A0ABD0T9B5</accession>
<dbReference type="AlphaFoldDB" id="A0ABD0T9B5"/>
<dbReference type="PANTHER" id="PTHR10773">
    <property type="entry name" value="DNA-DIRECTED RNA POLYMERASES I, II, AND III SUBUNIT RPABC2"/>
    <property type="match status" value="1"/>
</dbReference>
<evidence type="ECO:0000259" key="2">
    <source>
        <dbReference type="Pfam" id="PF25273"/>
    </source>
</evidence>
<organism evidence="3 4">
    <name type="scientific">Loxostege sticticalis</name>
    <name type="common">Beet webworm moth</name>
    <dbReference type="NCBI Taxonomy" id="481309"/>
    <lineage>
        <taxon>Eukaryota</taxon>
        <taxon>Metazoa</taxon>
        <taxon>Ecdysozoa</taxon>
        <taxon>Arthropoda</taxon>
        <taxon>Hexapoda</taxon>
        <taxon>Insecta</taxon>
        <taxon>Pterygota</taxon>
        <taxon>Neoptera</taxon>
        <taxon>Endopterygota</taxon>
        <taxon>Lepidoptera</taxon>
        <taxon>Glossata</taxon>
        <taxon>Ditrysia</taxon>
        <taxon>Pyraloidea</taxon>
        <taxon>Crambidae</taxon>
        <taxon>Pyraustinae</taxon>
        <taxon>Loxostege</taxon>
    </lineage>
</organism>
<sequence>MFSRGKNRVKLCKAPDANPAKRTGQKLFSRMLLRGKNLVKLCEAPDANSSSQQSPGLPQTSTASTQITTHASDTPQFSAPSPRITHSSDSSITREASPIIGQTSSTSHEPINNLNSATKTVDIILPVDDKELLDAVNSITASVPYNDHHRDLTLNANSIEDANVLPSDILLEENARTPSMEQCEDMFGKNNLSPRIAQSPVESATTTTQPEIIQNNMPPENIQSTHVLQNIISSPQNPSSQQSSGLPQTSTASTLTTTQASDTPQFSAPSPRITHSSDLSITREASPIIGQTSSTSHEPIDNLNSATKTMDIILPIDDKELLDAVNSITASVPYYDHHRDLTVNVNSIEDANVSPSDILLEANARIPYMEQCEDMFGKNNLSPRIGLSPFESATTITQPEIIQCNTSPENIQSTNVLQNIISSPQNPSSQQSSGLPQTSTASTLITTQASDTPQFSAPSPRITHSSDLSVTREASPIIGETSSTSHEPINNLPPACERHECSDPDYIPISSNDANDEQNQGRPKRGRKRKYPEQNRDIRKKKTNCNEDYISVKGKEVTRKIFSGDSFDCKCPKKCTDKVTAEERKKEFDRFWMCGNYGARCAILQGCVTETETKRSYTANSKRSFTRYYRVNGKTVCKKTFLNTFGISQTRIDFALKKFKNQEPVNDQRGQKSGGKNATSPEKLAEIKAFINSFPRYVSHYSRNSTTAKYLAPNLNIAKLYDLYKEKHPSGVSLSKFSKVFHEDFNLCFKKNQKDTCYRCDRYKALKSSQASTSTEASTAEQEHKEHLDRAYNLRNQMKQDLESAKTNPEIETLTFDLEKTHCLPKVPTSIVYYKRQLNLHNLGIHSGSSGKGYFYVWVEYESGRGTQEVGSCLKRYIEDYLKIGTTHLILWADSCGGQNRSIKLVLMLKYILQRHSTLKKITLRFLQPGHTYLPNDSEFGDVECALKTHNRLYTADDYIEVMESCRRKNKFTVTRMTKEDFFSISPIQDSITNRKTDINKQKISWLSTCEIIMRKEEPAKIYMNENLADAEPKITDISKGTKGRKTKLNIDFQTDLPVLYPEGRELSSAKIKDLKEILKLVPQDAKTFYNFLKNANSADFEDDVDGFGINIDFDVDLDDVSE</sequence>
<feature type="region of interest" description="Disordered" evidence="1">
    <location>
        <begin position="450"/>
        <end position="539"/>
    </location>
</feature>
<dbReference type="Proteomes" id="UP001549921">
    <property type="component" value="Unassembled WGS sequence"/>
</dbReference>
<feature type="compositionally biased region" description="Polar residues" evidence="1">
    <location>
        <begin position="47"/>
        <end position="96"/>
    </location>
</feature>
<feature type="region of interest" description="Disordered" evidence="1">
    <location>
        <begin position="1"/>
        <end position="23"/>
    </location>
</feature>
<evidence type="ECO:0000313" key="3">
    <source>
        <dbReference type="EMBL" id="KAL0839311.1"/>
    </source>
</evidence>
<evidence type="ECO:0000313" key="4">
    <source>
        <dbReference type="Proteomes" id="UP001549921"/>
    </source>
</evidence>
<feature type="compositionally biased region" description="Polar residues" evidence="1">
    <location>
        <begin position="450"/>
        <end position="469"/>
    </location>
</feature>
<comment type="caution">
    <text evidence="3">The sequence shown here is derived from an EMBL/GenBank/DDBJ whole genome shotgun (WGS) entry which is preliminary data.</text>
</comment>
<feature type="compositionally biased region" description="Low complexity" evidence="1">
    <location>
        <begin position="233"/>
        <end position="265"/>
    </location>
</feature>
<feature type="region of interest" description="Disordered" evidence="1">
    <location>
        <begin position="233"/>
        <end position="282"/>
    </location>
</feature>
<dbReference type="EMBL" id="JBEDNZ010000008">
    <property type="protein sequence ID" value="KAL0839311.1"/>
    <property type="molecule type" value="Genomic_DNA"/>
</dbReference>
<evidence type="ECO:0000256" key="1">
    <source>
        <dbReference type="SAM" id="MobiDB-lite"/>
    </source>
</evidence>
<protein>
    <recommendedName>
        <fullName evidence="2">DUF7869 domain-containing protein</fullName>
    </recommendedName>
</protein>